<proteinExistence type="predicted"/>
<gene>
    <name evidence="1" type="ORF">J2Z76_000753</name>
</gene>
<keyword evidence="2" id="KW-1185">Reference proteome</keyword>
<organism evidence="1 2">
    <name type="scientific">Sedimentibacter acidaminivorans</name>
    <dbReference type="NCBI Taxonomy" id="913099"/>
    <lineage>
        <taxon>Bacteria</taxon>
        <taxon>Bacillati</taxon>
        <taxon>Bacillota</taxon>
        <taxon>Tissierellia</taxon>
        <taxon>Sedimentibacter</taxon>
    </lineage>
</organism>
<dbReference type="Proteomes" id="UP001519342">
    <property type="component" value="Unassembled WGS sequence"/>
</dbReference>
<sequence length="115" mass="13469">MKEINGLDKQKTLVQIVLDEKEVPMLINDIEELNYDDTKYKSIEKFEYDRKTILETPWDVSAVLQNKRSKISEIVDYNLQKNGIKDVSGKKIFTALRAKYKSSNKVDDNERAERI</sequence>
<name>A0ABS4GB32_9FIRM</name>
<comment type="caution">
    <text evidence="1">The sequence shown here is derived from an EMBL/GenBank/DDBJ whole genome shotgun (WGS) entry which is preliminary data.</text>
</comment>
<accession>A0ABS4GB32</accession>
<reference evidence="1 2" key="1">
    <citation type="submission" date="2021-03" db="EMBL/GenBank/DDBJ databases">
        <title>Genomic Encyclopedia of Type Strains, Phase IV (KMG-IV): sequencing the most valuable type-strain genomes for metagenomic binning, comparative biology and taxonomic classification.</title>
        <authorList>
            <person name="Goeker M."/>
        </authorList>
    </citation>
    <scope>NUCLEOTIDE SEQUENCE [LARGE SCALE GENOMIC DNA]</scope>
    <source>
        <strain evidence="1 2">DSM 24004</strain>
    </source>
</reference>
<evidence type="ECO:0000313" key="2">
    <source>
        <dbReference type="Proteomes" id="UP001519342"/>
    </source>
</evidence>
<dbReference type="RefSeq" id="WP_209510656.1">
    <property type="nucleotide sequence ID" value="NZ_JAGGKS010000002.1"/>
</dbReference>
<dbReference type="EMBL" id="JAGGKS010000002">
    <property type="protein sequence ID" value="MBP1924896.1"/>
    <property type="molecule type" value="Genomic_DNA"/>
</dbReference>
<protein>
    <submittedName>
        <fullName evidence="1">Uncharacterized protein</fullName>
    </submittedName>
</protein>
<evidence type="ECO:0000313" key="1">
    <source>
        <dbReference type="EMBL" id="MBP1924896.1"/>
    </source>
</evidence>